<organism evidence="1 2">
    <name type="scientific">Aeromonas phage PX29</name>
    <dbReference type="NCBI Taxonomy" id="926067"/>
    <lineage>
        <taxon>Viruses</taxon>
        <taxon>Duplodnaviria</taxon>
        <taxon>Heunggongvirae</taxon>
        <taxon>Uroviricota</taxon>
        <taxon>Caudoviricetes</taxon>
        <taxon>Pantevenvirales</taxon>
        <taxon>Straboviridae</taxon>
        <taxon>Angelvirus</taxon>
        <taxon>Angelvirus px29</taxon>
    </lineage>
</organism>
<evidence type="ECO:0000313" key="2">
    <source>
        <dbReference type="Proteomes" id="UP000008726"/>
    </source>
</evidence>
<proteinExistence type="predicted"/>
<reference evidence="1 2" key="1">
    <citation type="journal article" date="2010" name="Virol. J.">
        <title>Genomes of the T4-related bacteriophages as windows on microbial genome evolution.</title>
        <authorList>
            <person name="Petrov V.M."/>
            <person name="Ratnayaka S."/>
            <person name="Nolan J.M."/>
            <person name="Miller E.S."/>
            <person name="Karam J.D."/>
        </authorList>
    </citation>
    <scope>NUCLEOTIDE SEQUENCE [LARGE SCALE GENOMIC DNA]</scope>
</reference>
<dbReference type="Proteomes" id="UP000008726">
    <property type="component" value="Segment"/>
</dbReference>
<keyword evidence="2" id="KW-1185">Reference proteome</keyword>
<dbReference type="EMBL" id="GU396103">
    <property type="protein sequence ID" value="ADQ52810.1"/>
    <property type="molecule type" value="Genomic_DNA"/>
</dbReference>
<dbReference type="GeneID" id="18560015"/>
<gene>
    <name evidence="1" type="ORF">PX29p091</name>
</gene>
<evidence type="ECO:0000313" key="1">
    <source>
        <dbReference type="EMBL" id="ADQ52810.1"/>
    </source>
</evidence>
<sequence>MKYVFTVVVPTERYISITNNNEILLVDTVMKAVAVRSKAGDVIGFNATTTIEDFKKACRLETKLKNNGFHVVIRKVD</sequence>
<dbReference type="RefSeq" id="YP_009011520.1">
    <property type="nucleotide sequence ID" value="NC_023688.1"/>
</dbReference>
<name>E5DQ24_9CAUD</name>
<protein>
    <submittedName>
        <fullName evidence="1">Uncharacterized protein</fullName>
    </submittedName>
</protein>
<accession>E5DQ24</accession>
<dbReference type="KEGG" id="vg:18560015"/>
<dbReference type="OrthoDB" id="27686at10239"/>